<evidence type="ECO:0000313" key="2">
    <source>
        <dbReference type="EMBL" id="CCF65479.1"/>
    </source>
</evidence>
<evidence type="ECO:0000313" key="3">
    <source>
        <dbReference type="Proteomes" id="UP000008190"/>
    </source>
</evidence>
<gene>
    <name evidence="2" type="ordered locus">NOCYR_4725</name>
</gene>
<accession>H6R0L0</accession>
<protein>
    <submittedName>
        <fullName evidence="2">Uncharacterized protein</fullName>
    </submittedName>
</protein>
<dbReference type="KEGG" id="ncy:NOCYR_4725"/>
<keyword evidence="1" id="KW-0812">Transmembrane</keyword>
<dbReference type="EMBL" id="FO082843">
    <property type="protein sequence ID" value="CCF65479.1"/>
    <property type="molecule type" value="Genomic_DNA"/>
</dbReference>
<keyword evidence="1" id="KW-1133">Transmembrane helix</keyword>
<evidence type="ECO:0000256" key="1">
    <source>
        <dbReference type="SAM" id="Phobius"/>
    </source>
</evidence>
<feature type="transmembrane region" description="Helical" evidence="1">
    <location>
        <begin position="98"/>
        <end position="116"/>
    </location>
</feature>
<dbReference type="AlphaFoldDB" id="H6R0L0"/>
<organism evidence="2 3">
    <name type="scientific">Nocardia cyriacigeorgica (strain GUH-2)</name>
    <dbReference type="NCBI Taxonomy" id="1127134"/>
    <lineage>
        <taxon>Bacteria</taxon>
        <taxon>Bacillati</taxon>
        <taxon>Actinomycetota</taxon>
        <taxon>Actinomycetes</taxon>
        <taxon>Mycobacteriales</taxon>
        <taxon>Nocardiaceae</taxon>
        <taxon>Nocardia</taxon>
    </lineage>
</organism>
<feature type="transmembrane region" description="Helical" evidence="1">
    <location>
        <begin position="128"/>
        <end position="158"/>
    </location>
</feature>
<proteinExistence type="predicted"/>
<reference evidence="2 3" key="1">
    <citation type="journal article" date="2012" name="J. Bacteriol.">
        <title>Genome sequence of the human- and animal-pathogenic strain Nocardia cyriacigeorgica GUH-2.</title>
        <authorList>
            <person name="Zoropogui A."/>
            <person name="Pujic P."/>
            <person name="Normand P."/>
            <person name="Barbe V."/>
            <person name="Beaman B."/>
            <person name="Beaman L."/>
            <person name="Boiron P."/>
            <person name="Colinon C."/>
            <person name="Deredjian A."/>
            <person name="Graindorge A."/>
            <person name="Mangenot S."/>
            <person name="Nazaret S."/>
            <person name="Neto M."/>
            <person name="Petit S."/>
            <person name="Roche D."/>
            <person name="Vallenet D."/>
            <person name="Rodriguez-Nava V."/>
            <person name="Richard Y."/>
            <person name="Cournoyer B."/>
            <person name="Blaha D."/>
        </authorList>
    </citation>
    <scope>NUCLEOTIDE SEQUENCE [LARGE SCALE GENOMIC DNA]</scope>
    <source>
        <strain evidence="2 3">GUH-2</strain>
    </source>
</reference>
<keyword evidence="1" id="KW-0472">Membrane</keyword>
<feature type="transmembrane region" description="Helical" evidence="1">
    <location>
        <begin position="20"/>
        <end position="42"/>
    </location>
</feature>
<dbReference type="Proteomes" id="UP000008190">
    <property type="component" value="Chromosome"/>
</dbReference>
<name>H6R0L0_NOCCG</name>
<dbReference type="HOGENOM" id="CLU_1584766_0_0_11"/>
<sequence>MMSWQLAEAAPDRGSLFVDYIGLFVPLGVIAGAVVAGVFALLGDRKLHDRLESLVNARNAWPEDVDGRDSVDRAIQRYAAILDRRAERRRPAASPRRVLSVLLICLAGLVAGTYGANQLLTQLPGNAIAQAGAILMGIVLIPTALTCVLMLTELFYLARYWISRARLP</sequence>
<keyword evidence="3" id="KW-1185">Reference proteome</keyword>